<evidence type="ECO:0000313" key="2">
    <source>
        <dbReference type="Proteomes" id="UP001491552"/>
    </source>
</evidence>
<keyword evidence="2" id="KW-1185">Reference proteome</keyword>
<dbReference type="Proteomes" id="UP001491552">
    <property type="component" value="Unassembled WGS sequence"/>
</dbReference>
<comment type="caution">
    <text evidence="1">The sequence shown here is derived from an EMBL/GenBank/DDBJ whole genome shotgun (WGS) entry which is preliminary data.</text>
</comment>
<dbReference type="RefSeq" id="WP_349135107.1">
    <property type="nucleotide sequence ID" value="NZ_JBBMFF010000158.1"/>
</dbReference>
<dbReference type="EMBL" id="JBBMFF010000158">
    <property type="protein sequence ID" value="MEQ2510436.1"/>
    <property type="molecule type" value="Genomic_DNA"/>
</dbReference>
<evidence type="ECO:0000313" key="1">
    <source>
        <dbReference type="EMBL" id="MEQ2510436.1"/>
    </source>
</evidence>
<accession>A0ABV1G4X2</accession>
<proteinExistence type="predicted"/>
<protein>
    <submittedName>
        <fullName evidence="1">Uncharacterized protein</fullName>
    </submittedName>
</protein>
<name>A0ABV1G4X2_9FIRM</name>
<gene>
    <name evidence="1" type="ORF">WMO66_04100</name>
</gene>
<sequence>MHISQYFLRGDVRGAIAHMRAHEEFRDVLPAYLAIFENCEYRTYGIPAPLNDILRLYQIYFRDTFYCGLPEAEAADKLLARLKKRLDLPDADEARLTERLQAAFEAEGYHALFGKTQGYYGPYVWRETVPAVYQVELPDGSAEYTVNLLKGFVFRSWMDYLTFGRYGTGGWASPDGTINCIEQAYDLESERFRVSLLKHEAQHTVDRKRFPQITPAELEYRAKLVELHFSGDPGLLQKFLSEADESKPDDSHAVASARIGREFADTDQTVLSCIQTRALELLRAHTRELEEKYGESRDHPNGEAV</sequence>
<organism evidence="1 2">
    <name type="scientific">Faecousia intestinalis</name>
    <dbReference type="NCBI Taxonomy" id="3133167"/>
    <lineage>
        <taxon>Bacteria</taxon>
        <taxon>Bacillati</taxon>
        <taxon>Bacillota</taxon>
        <taxon>Clostridia</taxon>
        <taxon>Eubacteriales</taxon>
        <taxon>Oscillospiraceae</taxon>
        <taxon>Faecousia</taxon>
    </lineage>
</organism>
<reference evidence="1 2" key="1">
    <citation type="submission" date="2024-03" db="EMBL/GenBank/DDBJ databases">
        <title>Human intestinal bacterial collection.</title>
        <authorList>
            <person name="Pauvert C."/>
            <person name="Hitch T.C.A."/>
            <person name="Clavel T."/>
        </authorList>
    </citation>
    <scope>NUCLEOTIDE SEQUENCE [LARGE SCALE GENOMIC DNA]</scope>
    <source>
        <strain evidence="1 2">CLA-AA-H192</strain>
    </source>
</reference>